<dbReference type="InterPro" id="IPR038666">
    <property type="entry name" value="SSP1_head-tail_sf"/>
</dbReference>
<evidence type="ECO:0000313" key="1">
    <source>
        <dbReference type="EMBL" id="DAF63427.1"/>
    </source>
</evidence>
<accession>A0A8S5TK40</accession>
<protein>
    <submittedName>
        <fullName evidence="1">Head tail adaptor</fullName>
    </submittedName>
</protein>
<reference evidence="1" key="1">
    <citation type="journal article" date="2021" name="Proc. Natl. Acad. Sci. U.S.A.">
        <title>A Catalog of Tens of Thousands of Viruses from Human Metagenomes Reveals Hidden Associations with Chronic Diseases.</title>
        <authorList>
            <person name="Tisza M.J."/>
            <person name="Buck C.B."/>
        </authorList>
    </citation>
    <scope>NUCLEOTIDE SEQUENCE</scope>
    <source>
        <strain evidence="1">CtgmM3</strain>
    </source>
</reference>
<dbReference type="InterPro" id="IPR008767">
    <property type="entry name" value="Phage_SPP1_head-tail_adaptor"/>
</dbReference>
<name>A0A8S5TK40_9CAUD</name>
<sequence length="110" mass="12767">MNIALLNERIRIEKNSVEVDSIGNHKSVWSPYYSCFATVSGENPFEETNSGAVWDESKVNFTIRFSKEVVALSSLGFRVIFRDSIYEIEGIDHMNYKKRSIKLHCKRCER</sequence>
<proteinExistence type="predicted"/>
<dbReference type="NCBIfam" id="TIGR01563">
    <property type="entry name" value="gp16_SPP1"/>
    <property type="match status" value="1"/>
</dbReference>
<dbReference type="Pfam" id="PF05521">
    <property type="entry name" value="Phage_HCP"/>
    <property type="match status" value="1"/>
</dbReference>
<dbReference type="Gene3D" id="2.40.10.270">
    <property type="entry name" value="Bacteriophage SPP1 head-tail adaptor protein"/>
    <property type="match status" value="1"/>
</dbReference>
<dbReference type="EMBL" id="BK032840">
    <property type="protein sequence ID" value="DAF63427.1"/>
    <property type="molecule type" value="Genomic_DNA"/>
</dbReference>
<organism evidence="1">
    <name type="scientific">Siphoviridae sp. ctgmM3</name>
    <dbReference type="NCBI Taxonomy" id="2827912"/>
    <lineage>
        <taxon>Viruses</taxon>
        <taxon>Duplodnaviria</taxon>
        <taxon>Heunggongvirae</taxon>
        <taxon>Uroviricota</taxon>
        <taxon>Caudoviricetes</taxon>
    </lineage>
</organism>